<sequence length="278" mass="31825">MGRLDLSFLLESGLYSDVHIDCTGESGREHTFRVHRAIIFAQCARLRDMVLDAPVTFDEELRVDVVDLAIEPTIFEGVLPYLYSGEYEAVYQAAEAEFDQDDVDDALTDDAHSMFYSLRVCQLACDLGLGELFTESSRALCAAARFSTDNVDFAHVVMDLYDNLRADPRFDYTLAEIPQIIAETSMRDARFKYRFEKVMRICPEVAIDVLKATMDSLAAVQEELRRRDERPSPMLGRGSPGEESDDEPQVRRRRRRSDDSDEESEEERGRPVKRRRLS</sequence>
<proteinExistence type="predicted"/>
<feature type="region of interest" description="Disordered" evidence="1">
    <location>
        <begin position="223"/>
        <end position="278"/>
    </location>
</feature>
<dbReference type="PROSITE" id="PS50097">
    <property type="entry name" value="BTB"/>
    <property type="match status" value="1"/>
</dbReference>
<organism evidence="3 4">
    <name type="scientific">Colletotrichum plurivorum</name>
    <dbReference type="NCBI Taxonomy" id="2175906"/>
    <lineage>
        <taxon>Eukaryota</taxon>
        <taxon>Fungi</taxon>
        <taxon>Dikarya</taxon>
        <taxon>Ascomycota</taxon>
        <taxon>Pezizomycotina</taxon>
        <taxon>Sordariomycetes</taxon>
        <taxon>Hypocreomycetidae</taxon>
        <taxon>Glomerellales</taxon>
        <taxon>Glomerellaceae</taxon>
        <taxon>Colletotrichum</taxon>
        <taxon>Colletotrichum orchidearum species complex</taxon>
    </lineage>
</organism>
<accession>A0A8H6KPE0</accession>
<keyword evidence="4" id="KW-1185">Reference proteome</keyword>
<evidence type="ECO:0000259" key="2">
    <source>
        <dbReference type="PROSITE" id="PS50097"/>
    </source>
</evidence>
<evidence type="ECO:0000313" key="4">
    <source>
        <dbReference type="Proteomes" id="UP000654918"/>
    </source>
</evidence>
<evidence type="ECO:0000256" key="1">
    <source>
        <dbReference type="SAM" id="MobiDB-lite"/>
    </source>
</evidence>
<feature type="domain" description="BTB" evidence="2">
    <location>
        <begin position="16"/>
        <end position="91"/>
    </location>
</feature>
<dbReference type="EMBL" id="WIGO01000045">
    <property type="protein sequence ID" value="KAF6834825.1"/>
    <property type="molecule type" value="Genomic_DNA"/>
</dbReference>
<dbReference type="AlphaFoldDB" id="A0A8H6KPE0"/>
<dbReference type="Proteomes" id="UP000654918">
    <property type="component" value="Unassembled WGS sequence"/>
</dbReference>
<dbReference type="SUPFAM" id="SSF54695">
    <property type="entry name" value="POZ domain"/>
    <property type="match status" value="1"/>
</dbReference>
<protein>
    <recommendedName>
        <fullName evidence="2">BTB domain-containing protein</fullName>
    </recommendedName>
</protein>
<comment type="caution">
    <text evidence="3">The sequence shown here is derived from an EMBL/GenBank/DDBJ whole genome shotgun (WGS) entry which is preliminary data.</text>
</comment>
<dbReference type="CDD" id="cd18186">
    <property type="entry name" value="BTB_POZ_ZBTB_KLHL-like"/>
    <property type="match status" value="1"/>
</dbReference>
<name>A0A8H6KPE0_9PEZI</name>
<gene>
    <name evidence="3" type="ORF">CPLU01_04720</name>
</gene>
<dbReference type="Gene3D" id="3.30.710.10">
    <property type="entry name" value="Potassium Channel Kv1.1, Chain A"/>
    <property type="match status" value="1"/>
</dbReference>
<dbReference type="InterPro" id="IPR000210">
    <property type="entry name" value="BTB/POZ_dom"/>
</dbReference>
<evidence type="ECO:0000313" key="3">
    <source>
        <dbReference type="EMBL" id="KAF6834825.1"/>
    </source>
</evidence>
<dbReference type="InterPro" id="IPR011333">
    <property type="entry name" value="SKP1/BTB/POZ_sf"/>
</dbReference>
<reference evidence="3" key="1">
    <citation type="journal article" date="2020" name="Phytopathology">
        <title>Genome Sequence Resources of Colletotrichum truncatum, C. plurivorum, C. musicola, and C. sojae: Four Species Pathogenic to Soybean (Glycine max).</title>
        <authorList>
            <person name="Rogerio F."/>
            <person name="Boufleur T.R."/>
            <person name="Ciampi-Guillardi M."/>
            <person name="Sukno S.A."/>
            <person name="Thon M.R."/>
            <person name="Massola Junior N.S."/>
            <person name="Baroncelli R."/>
        </authorList>
    </citation>
    <scope>NUCLEOTIDE SEQUENCE</scope>
    <source>
        <strain evidence="3">LFN00145</strain>
    </source>
</reference>
<dbReference type="Pfam" id="PF00651">
    <property type="entry name" value="BTB"/>
    <property type="match status" value="1"/>
</dbReference>